<dbReference type="Proteomes" id="UP001056778">
    <property type="component" value="Chromosome 7"/>
</dbReference>
<keyword evidence="2" id="KW-1185">Reference proteome</keyword>
<protein>
    <submittedName>
        <fullName evidence="1">Uncharacterized protein</fullName>
    </submittedName>
</protein>
<evidence type="ECO:0000313" key="2">
    <source>
        <dbReference type="Proteomes" id="UP001056778"/>
    </source>
</evidence>
<proteinExistence type="predicted"/>
<sequence length="322" mass="37393">MEIETSIEEPIQPSTSKSVRLGNCEVCMLNDAKYTCPKCEVKFCSLRCSTIHKKELDCDGIRDRTKFIPINKFTNLDLSSDYRLLEEIGRRIETYKKELKRPNYKSKHAILPHFLHKLRISANKRHTKLKFLPDSFIRHKENTTRLNFHKDVIFWRIDWIFTNADNLKLVDEKVRESEKIGSVLQKYFVKQDNKVLQEKLQYYQALGLSGIKVFLKAEEKAGNKYYELDISESLSDNLRGKVIIEYPTMIVVNKEHSSCFEVIDSDDEDQSGDKMDVAVKTEAGSAVIDKIVKRAESEDSIYNSLKNLLFVSDVSDMEEENN</sequence>
<name>A0ACB9SQG3_HOLOL</name>
<gene>
    <name evidence="1" type="ORF">MML48_7g00003676</name>
</gene>
<dbReference type="EMBL" id="CM043021">
    <property type="protein sequence ID" value="KAI4457450.1"/>
    <property type="molecule type" value="Genomic_DNA"/>
</dbReference>
<accession>A0ACB9SQG3</accession>
<evidence type="ECO:0000313" key="1">
    <source>
        <dbReference type="EMBL" id="KAI4457450.1"/>
    </source>
</evidence>
<comment type="caution">
    <text evidence="1">The sequence shown here is derived from an EMBL/GenBank/DDBJ whole genome shotgun (WGS) entry which is preliminary data.</text>
</comment>
<organism evidence="1 2">
    <name type="scientific">Holotrichia oblita</name>
    <name type="common">Chafer beetle</name>
    <dbReference type="NCBI Taxonomy" id="644536"/>
    <lineage>
        <taxon>Eukaryota</taxon>
        <taxon>Metazoa</taxon>
        <taxon>Ecdysozoa</taxon>
        <taxon>Arthropoda</taxon>
        <taxon>Hexapoda</taxon>
        <taxon>Insecta</taxon>
        <taxon>Pterygota</taxon>
        <taxon>Neoptera</taxon>
        <taxon>Endopterygota</taxon>
        <taxon>Coleoptera</taxon>
        <taxon>Polyphaga</taxon>
        <taxon>Scarabaeiformia</taxon>
        <taxon>Scarabaeidae</taxon>
        <taxon>Melolonthinae</taxon>
        <taxon>Holotrichia</taxon>
    </lineage>
</organism>
<reference evidence="1" key="1">
    <citation type="submission" date="2022-04" db="EMBL/GenBank/DDBJ databases">
        <title>Chromosome-scale genome assembly of Holotrichia oblita Faldermann.</title>
        <authorList>
            <person name="Rongchong L."/>
        </authorList>
    </citation>
    <scope>NUCLEOTIDE SEQUENCE</scope>
    <source>
        <strain evidence="1">81SQS9</strain>
    </source>
</reference>